<keyword evidence="5" id="KW-1185">Reference proteome</keyword>
<comment type="caution">
    <text evidence="4">The sequence shown here is derived from an EMBL/GenBank/DDBJ whole genome shotgun (WGS) entry which is preliminary data.</text>
</comment>
<dbReference type="Pfam" id="PF13884">
    <property type="entry name" value="Peptidase_S74"/>
    <property type="match status" value="1"/>
</dbReference>
<proteinExistence type="predicted"/>
<dbReference type="Proteomes" id="UP000075320">
    <property type="component" value="Unassembled WGS sequence"/>
</dbReference>
<feature type="chain" id="PRO_5007572654" description="Peptidase S74 domain-containing protein" evidence="2">
    <location>
        <begin position="23"/>
        <end position="1363"/>
    </location>
</feature>
<dbReference type="EMBL" id="LUKE01000006">
    <property type="protein sequence ID" value="KYG61433.1"/>
    <property type="molecule type" value="Genomic_DNA"/>
</dbReference>
<dbReference type="OrthoDB" id="5287406at2"/>
<dbReference type="RefSeq" id="WP_061836515.1">
    <property type="nucleotide sequence ID" value="NZ_LUKE01000006.1"/>
</dbReference>
<keyword evidence="2" id="KW-0732">Signal</keyword>
<evidence type="ECO:0000259" key="3">
    <source>
        <dbReference type="PROSITE" id="PS51688"/>
    </source>
</evidence>
<dbReference type="InterPro" id="IPR030392">
    <property type="entry name" value="S74_ICA"/>
</dbReference>
<feature type="domain" description="Peptidase S74" evidence="3">
    <location>
        <begin position="1230"/>
        <end position="1322"/>
    </location>
</feature>
<feature type="signal peptide" evidence="2">
    <location>
        <begin position="1"/>
        <end position="22"/>
    </location>
</feature>
<accession>A0A150WER9</accession>
<sequence>MKTSLTTFFFLLVLTIATQVKASGPAITYHGRIMKSDGTPLNAPTVRFKVQIRTSGAENCLMYEETLTKDLSASAGVFSISLNSGAGSRTDTSGYSFQDIFSNRVPFTFPSGTCSSGTTFSPLASSGRSLLVYFNDGTFTGWEPAPQQMINQVPQSIDALQVGGFTSDSLLRVANGSGPQTTTPLSPADYNELRSLVSGTSTLYVSNSGGGGGVGVSSLTVGSGLTAGGVAGGTLSGPGTIDLKSTGVAAGTYTKVTVDVKGIVQSAGNISASDLPTIPLATGVSGVLPIANGGTGKTSATEAFDALSPSTTKGDIPVFNGTDHVRLGVGANGYVLKADSTQSSGLVWSAPIATDIASMTTTGIVQRNGANSYSSVSVVSPLSYSAGTLTADVGTTAGKLVQVASGDKLPVIDGSNLTNLSLSQISSGTLPINKGGTGKTTASDSFDALAPTTTKGDVIVYDGTNNIRLPTGTNGNVLKADSSSASGLTWAAPIAVSSPLTYTAGTVGLSSTVTDALWSANSGNVYRSTGSVGIGTNSPSEKLEVVGKIKGTELCIDTDCRSAWPTSSGGTVTSITAGTGLSGGTITGSGTIALTASGVTANTYGSATTVPQLTVDTYGRVTSATDVTISGTDPSGAALTAGKIWVGNASNVAAAVSVSGDISMANDGSTTVTKIQNKAVSATAPNSSGQVLRYDGTTWKPNFISMFDLRSTVTGTATFGAGSTGCTAGETLTWTAATDNLACTAISLDASKIVSGTIDAARLPSSVVTSSGTTGYVPYLSSASALANSPLYVSGTAVGVGTTSPGDRFHIKQSASTAGLRIEESGSTSSTSLYQDSSSVFTINRGNSSTKLVSGGGGSYSVSVNNILGLYQDSAGKVAIGTSSPTSLFDVVNSNGRQFQVVDGGASTVNYLTVTGAATTLAPTLAAAGSDTDIPIAISAKGAGRIEMNASRVFLPTSNACLVVGSAYNSVTGCSGHTLTLGGFSNTAEIGMARNNTGSQDGKSLTVISGAPKQNIADRNGGDLILSSGISTGNGASSISFQTASAGTAGATTDNTPSTKMTILGSGWVGIGTTNPGASLEVQSTSASGNIRSSSTASLGILSGGSNLIMTTLVPTAANQRLGIIGFGGLSNSGGYYNFTSGITGWSTQAWSSGANGTALVFETTGNNNNTRSEKMRLDQNGYLGIGTANPNAPLHVSTTNVSGNIANFVSTGSGGAGCSISWNGTSCSSDIRLKENVQTVDLTTNLDQLLKVRTVHFTWIKDLKHEKQTGFIAQELEKLFPEYVKTDERGFKQVNYAHFVSVLTAGLQELHKKWSTDSADLHRSVASVEQDVSALRKENAELKARLEKQDRELQLIKQKLGL</sequence>
<evidence type="ECO:0000313" key="5">
    <source>
        <dbReference type="Proteomes" id="UP000075320"/>
    </source>
</evidence>
<name>A0A150WER9_BDEBC</name>
<organism evidence="4 5">
    <name type="scientific">Bdellovibrio bacteriovorus</name>
    <dbReference type="NCBI Taxonomy" id="959"/>
    <lineage>
        <taxon>Bacteria</taxon>
        <taxon>Pseudomonadati</taxon>
        <taxon>Bdellovibrionota</taxon>
        <taxon>Bdellovibrionia</taxon>
        <taxon>Bdellovibrionales</taxon>
        <taxon>Pseudobdellovibrionaceae</taxon>
        <taxon>Bdellovibrio</taxon>
    </lineage>
</organism>
<evidence type="ECO:0000256" key="2">
    <source>
        <dbReference type="SAM" id="SignalP"/>
    </source>
</evidence>
<keyword evidence="1" id="KW-0175">Coiled coil</keyword>
<feature type="coiled-coil region" evidence="1">
    <location>
        <begin position="1326"/>
        <end position="1360"/>
    </location>
</feature>
<evidence type="ECO:0000313" key="4">
    <source>
        <dbReference type="EMBL" id="KYG61433.1"/>
    </source>
</evidence>
<gene>
    <name evidence="4" type="ORF">AZI86_17110</name>
</gene>
<reference evidence="4 5" key="1">
    <citation type="submission" date="2016-03" db="EMBL/GenBank/DDBJ databases">
        <authorList>
            <person name="Ploux O."/>
        </authorList>
    </citation>
    <scope>NUCLEOTIDE SEQUENCE [LARGE SCALE GENOMIC DNA]</scope>
    <source>
        <strain evidence="4 5">R0</strain>
    </source>
</reference>
<dbReference type="PROSITE" id="PS51688">
    <property type="entry name" value="ICA"/>
    <property type="match status" value="1"/>
</dbReference>
<evidence type="ECO:0000256" key="1">
    <source>
        <dbReference type="SAM" id="Coils"/>
    </source>
</evidence>
<protein>
    <recommendedName>
        <fullName evidence="3">Peptidase S74 domain-containing protein</fullName>
    </recommendedName>
</protein>